<protein>
    <submittedName>
        <fullName evidence="2">Uncharacterized protein</fullName>
    </submittedName>
</protein>
<dbReference type="EMBL" id="VOIH02000006">
    <property type="protein sequence ID" value="KAF3445295.1"/>
    <property type="molecule type" value="Genomic_DNA"/>
</dbReference>
<evidence type="ECO:0000256" key="1">
    <source>
        <dbReference type="SAM" id="MobiDB-lite"/>
    </source>
</evidence>
<name>A0A8K0MGX0_9ROSA</name>
<comment type="caution">
    <text evidence="2">The sequence shown here is derived from an EMBL/GenBank/DDBJ whole genome shotgun (WGS) entry which is preliminary data.</text>
</comment>
<feature type="compositionally biased region" description="Low complexity" evidence="1">
    <location>
        <begin position="51"/>
        <end position="64"/>
    </location>
</feature>
<organism evidence="2 3">
    <name type="scientific">Rhamnella rubrinervis</name>
    <dbReference type="NCBI Taxonomy" id="2594499"/>
    <lineage>
        <taxon>Eukaryota</taxon>
        <taxon>Viridiplantae</taxon>
        <taxon>Streptophyta</taxon>
        <taxon>Embryophyta</taxon>
        <taxon>Tracheophyta</taxon>
        <taxon>Spermatophyta</taxon>
        <taxon>Magnoliopsida</taxon>
        <taxon>eudicotyledons</taxon>
        <taxon>Gunneridae</taxon>
        <taxon>Pentapetalae</taxon>
        <taxon>rosids</taxon>
        <taxon>fabids</taxon>
        <taxon>Rosales</taxon>
        <taxon>Rhamnaceae</taxon>
        <taxon>rhamnoid group</taxon>
        <taxon>Rhamneae</taxon>
        <taxon>Rhamnella</taxon>
    </lineage>
</organism>
<proteinExistence type="predicted"/>
<feature type="compositionally biased region" description="Basic and acidic residues" evidence="1">
    <location>
        <begin position="32"/>
        <end position="48"/>
    </location>
</feature>
<keyword evidence="3" id="KW-1185">Reference proteome</keyword>
<sequence length="73" mass="7672">MESLSNGSNKDTTASSRITLQRSLSRKGPQRVSEKKDNSITNANDKDVTVPASSPSQPATSAPALMAADALLR</sequence>
<gene>
    <name evidence="2" type="ORF">FNV43_RR14990</name>
</gene>
<dbReference type="Proteomes" id="UP000796880">
    <property type="component" value="Unassembled WGS sequence"/>
</dbReference>
<feature type="compositionally biased region" description="Polar residues" evidence="1">
    <location>
        <begin position="1"/>
        <end position="23"/>
    </location>
</feature>
<reference evidence="2" key="1">
    <citation type="submission" date="2020-03" db="EMBL/GenBank/DDBJ databases">
        <title>A high-quality chromosome-level genome assembly of a woody plant with both climbing and erect habits, Rhamnella rubrinervis.</title>
        <authorList>
            <person name="Lu Z."/>
            <person name="Yang Y."/>
            <person name="Zhu X."/>
            <person name="Sun Y."/>
        </authorList>
    </citation>
    <scope>NUCLEOTIDE SEQUENCE</scope>
    <source>
        <strain evidence="2">BYM</strain>
        <tissue evidence="2">Leaf</tissue>
    </source>
</reference>
<evidence type="ECO:0000313" key="3">
    <source>
        <dbReference type="Proteomes" id="UP000796880"/>
    </source>
</evidence>
<feature type="region of interest" description="Disordered" evidence="1">
    <location>
        <begin position="1"/>
        <end position="73"/>
    </location>
</feature>
<dbReference type="OrthoDB" id="683938at2759"/>
<accession>A0A8K0MGX0</accession>
<dbReference type="AlphaFoldDB" id="A0A8K0MGX0"/>
<evidence type="ECO:0000313" key="2">
    <source>
        <dbReference type="EMBL" id="KAF3445295.1"/>
    </source>
</evidence>